<dbReference type="GO" id="GO:0004657">
    <property type="term" value="F:proline dehydrogenase activity"/>
    <property type="evidence" value="ECO:0007669"/>
    <property type="project" value="UniProtKB-EC"/>
</dbReference>
<dbReference type="GO" id="GO:0010133">
    <property type="term" value="P:L-proline catabolic process to L-glutamate"/>
    <property type="evidence" value="ECO:0007669"/>
    <property type="project" value="TreeGrafter"/>
</dbReference>
<dbReference type="Gene3D" id="3.20.20.220">
    <property type="match status" value="1"/>
</dbReference>
<dbReference type="PANTHER" id="PTHR13914">
    <property type="entry name" value="PROLINE OXIDASE"/>
    <property type="match status" value="1"/>
</dbReference>
<proteinExistence type="inferred from homology"/>
<keyword evidence="5" id="KW-0285">Flavoprotein</keyword>
<dbReference type="PANTHER" id="PTHR13914:SF0">
    <property type="entry name" value="PROLINE DEHYDROGENASE 1, MITOCHONDRIAL"/>
    <property type="match status" value="1"/>
</dbReference>
<evidence type="ECO:0000256" key="2">
    <source>
        <dbReference type="ARBA" id="ARBA00012695"/>
    </source>
</evidence>
<evidence type="ECO:0000256" key="1">
    <source>
        <dbReference type="ARBA" id="ARBA00005869"/>
    </source>
</evidence>
<dbReference type="GO" id="GO:0071949">
    <property type="term" value="F:FAD binding"/>
    <property type="evidence" value="ECO:0007669"/>
    <property type="project" value="TreeGrafter"/>
</dbReference>
<dbReference type="SUPFAM" id="SSF51730">
    <property type="entry name" value="FAD-linked oxidoreductase"/>
    <property type="match status" value="1"/>
</dbReference>
<evidence type="ECO:0000256" key="5">
    <source>
        <dbReference type="RuleBase" id="RU364054"/>
    </source>
</evidence>
<feature type="domain" description="Proline dehydrogenase" evidence="6">
    <location>
        <begin position="25"/>
        <end position="273"/>
    </location>
</feature>
<sequence length="299" mass="32848">MHCPDIAAWLSGTLDTIDLIEDGDFLAVKLTGAGPTATAAFNAGELPSQQLLDALDEICIKCRDRNIHIIVDAESQHFQKGISRVALELMRKFNRGGVAVVYNTYQAYLKGTPALLAQHLEAALQDGFTLGLKLVRGAYILSDDRSLIHDTKQDTDNAYNNIAQGALKQHIGGFGAPDGHGFPSVKLFLASHNRDSVLAAHRLHQQRTKANLPTVPVGFGQLHGMSDEVSFSLLQEKNEDQTAPDVYKCTTWGSLGECLAYLLRRAVENRDAVLRTSDEYAALKAEVKRRIRSSFSFRT</sequence>
<keyword evidence="8" id="KW-1185">Reference proteome</keyword>
<evidence type="ECO:0000256" key="3">
    <source>
        <dbReference type="ARBA" id="ARBA00023002"/>
    </source>
</evidence>
<keyword evidence="4 5" id="KW-0642">Proline metabolism</keyword>
<comment type="caution">
    <text evidence="7">The sequence shown here is derived from an EMBL/GenBank/DDBJ whole genome shotgun (WGS) entry which is preliminary data.</text>
</comment>
<accession>A0AA38VE45</accession>
<dbReference type="Pfam" id="PF01619">
    <property type="entry name" value="Pro_dh"/>
    <property type="match status" value="1"/>
</dbReference>
<dbReference type="Proteomes" id="UP001174694">
    <property type="component" value="Unassembled WGS sequence"/>
</dbReference>
<evidence type="ECO:0000313" key="8">
    <source>
        <dbReference type="Proteomes" id="UP001174694"/>
    </source>
</evidence>
<organism evidence="7 8">
    <name type="scientific">Pleurostoma richardsiae</name>
    <dbReference type="NCBI Taxonomy" id="41990"/>
    <lineage>
        <taxon>Eukaryota</taxon>
        <taxon>Fungi</taxon>
        <taxon>Dikarya</taxon>
        <taxon>Ascomycota</taxon>
        <taxon>Pezizomycotina</taxon>
        <taxon>Sordariomycetes</taxon>
        <taxon>Sordariomycetidae</taxon>
        <taxon>Calosphaeriales</taxon>
        <taxon>Pleurostomataceae</taxon>
        <taxon>Pleurostoma</taxon>
    </lineage>
</organism>
<evidence type="ECO:0000259" key="6">
    <source>
        <dbReference type="Pfam" id="PF01619"/>
    </source>
</evidence>
<dbReference type="GO" id="GO:0005739">
    <property type="term" value="C:mitochondrion"/>
    <property type="evidence" value="ECO:0007669"/>
    <property type="project" value="TreeGrafter"/>
</dbReference>
<reference evidence="7" key="1">
    <citation type="submission" date="2022-07" db="EMBL/GenBank/DDBJ databases">
        <title>Fungi with potential for degradation of polypropylene.</title>
        <authorList>
            <person name="Gostincar C."/>
        </authorList>
    </citation>
    <scope>NUCLEOTIDE SEQUENCE</scope>
    <source>
        <strain evidence="7">EXF-13308</strain>
    </source>
</reference>
<comment type="similarity">
    <text evidence="1 5">Belongs to the proline oxidase family.</text>
</comment>
<keyword evidence="5" id="KW-0274">FAD</keyword>
<dbReference type="EMBL" id="JANBVO010000019">
    <property type="protein sequence ID" value="KAJ9143490.1"/>
    <property type="molecule type" value="Genomic_DNA"/>
</dbReference>
<dbReference type="AlphaFoldDB" id="A0AA38VE45"/>
<dbReference type="InterPro" id="IPR015659">
    <property type="entry name" value="Proline_oxidase"/>
</dbReference>
<comment type="catalytic activity">
    <reaction evidence="5">
        <text>L-proline + a quinone = (S)-1-pyrroline-5-carboxylate + a quinol + H(+)</text>
        <dbReference type="Rhea" id="RHEA:23784"/>
        <dbReference type="ChEBI" id="CHEBI:15378"/>
        <dbReference type="ChEBI" id="CHEBI:17388"/>
        <dbReference type="ChEBI" id="CHEBI:24646"/>
        <dbReference type="ChEBI" id="CHEBI:60039"/>
        <dbReference type="ChEBI" id="CHEBI:132124"/>
        <dbReference type="EC" id="1.5.5.2"/>
    </reaction>
</comment>
<keyword evidence="3 5" id="KW-0560">Oxidoreductase</keyword>
<comment type="function">
    <text evidence="5">Converts proline to delta-1-pyrroline-5-carboxylate.</text>
</comment>
<dbReference type="InterPro" id="IPR002872">
    <property type="entry name" value="Proline_DH_dom"/>
</dbReference>
<protein>
    <recommendedName>
        <fullName evidence="2 5">Proline dehydrogenase</fullName>
        <ecNumber evidence="2 5">1.5.5.2</ecNumber>
    </recommendedName>
</protein>
<name>A0AA38VE45_9PEZI</name>
<dbReference type="EC" id="1.5.5.2" evidence="2 5"/>
<comment type="cofactor">
    <cofactor evidence="5">
        <name>FAD</name>
        <dbReference type="ChEBI" id="CHEBI:57692"/>
    </cofactor>
</comment>
<dbReference type="InterPro" id="IPR029041">
    <property type="entry name" value="FAD-linked_oxidoreductase-like"/>
</dbReference>
<gene>
    <name evidence="7" type="ORF">NKR23_g6582</name>
</gene>
<evidence type="ECO:0000256" key="4">
    <source>
        <dbReference type="ARBA" id="ARBA00023062"/>
    </source>
</evidence>
<evidence type="ECO:0000313" key="7">
    <source>
        <dbReference type="EMBL" id="KAJ9143490.1"/>
    </source>
</evidence>